<feature type="transmembrane region" description="Helical" evidence="6">
    <location>
        <begin position="128"/>
        <end position="151"/>
    </location>
</feature>
<dbReference type="PANTHER" id="PTHR47089">
    <property type="entry name" value="ABC TRANSPORTER, PERMEASE PROTEIN"/>
    <property type="match status" value="1"/>
</dbReference>
<evidence type="ECO:0000256" key="5">
    <source>
        <dbReference type="ARBA" id="ARBA00023136"/>
    </source>
</evidence>
<proteinExistence type="predicted"/>
<evidence type="ECO:0000313" key="8">
    <source>
        <dbReference type="Proteomes" id="UP000053467"/>
    </source>
</evidence>
<organism evidence="7 8">
    <name type="scientific">candidate division TA06 bacterium 34_109</name>
    <dbReference type="NCBI Taxonomy" id="1635277"/>
    <lineage>
        <taxon>Bacteria</taxon>
        <taxon>Bacteria division TA06</taxon>
    </lineage>
</organism>
<name>A0A101I1V3_UNCT6</name>
<dbReference type="CDD" id="cd06580">
    <property type="entry name" value="TM_PBP1_transp_TpRbsC_like"/>
    <property type="match status" value="1"/>
</dbReference>
<protein>
    <submittedName>
        <fullName evidence="7">Nucleoside ABC transporter membrane protein</fullName>
    </submittedName>
</protein>
<dbReference type="Proteomes" id="UP000053467">
    <property type="component" value="Unassembled WGS sequence"/>
</dbReference>
<dbReference type="InterPro" id="IPR001851">
    <property type="entry name" value="ABC_transp_permease"/>
</dbReference>
<dbReference type="GO" id="GO:0022857">
    <property type="term" value="F:transmembrane transporter activity"/>
    <property type="evidence" value="ECO:0007669"/>
    <property type="project" value="InterPro"/>
</dbReference>
<feature type="transmembrane region" description="Helical" evidence="6">
    <location>
        <begin position="163"/>
        <end position="191"/>
    </location>
</feature>
<reference evidence="8" key="1">
    <citation type="journal article" date="2015" name="MBio">
        <title>Genome-Resolved Metagenomic Analysis Reveals Roles for Candidate Phyla and Other Microbial Community Members in Biogeochemical Transformations in Oil Reservoirs.</title>
        <authorList>
            <person name="Hu P."/>
            <person name="Tom L."/>
            <person name="Singh A."/>
            <person name="Thomas B.C."/>
            <person name="Baker B.J."/>
            <person name="Piceno Y.M."/>
            <person name="Andersen G.L."/>
            <person name="Banfield J.F."/>
        </authorList>
    </citation>
    <scope>NUCLEOTIDE SEQUENCE [LARGE SCALE GENOMIC DNA]</scope>
</reference>
<evidence type="ECO:0000256" key="1">
    <source>
        <dbReference type="ARBA" id="ARBA00004651"/>
    </source>
</evidence>
<comment type="caution">
    <text evidence="7">The sequence shown here is derived from an EMBL/GenBank/DDBJ whole genome shotgun (WGS) entry which is preliminary data.</text>
</comment>
<dbReference type="GO" id="GO:0005886">
    <property type="term" value="C:plasma membrane"/>
    <property type="evidence" value="ECO:0007669"/>
    <property type="project" value="UniProtKB-SubCell"/>
</dbReference>
<feature type="transmembrane region" description="Helical" evidence="6">
    <location>
        <begin position="211"/>
        <end position="229"/>
    </location>
</feature>
<keyword evidence="3 6" id="KW-0812">Transmembrane</keyword>
<dbReference type="PANTHER" id="PTHR47089:SF1">
    <property type="entry name" value="GUANOSINE ABC TRANSPORTER PERMEASE PROTEIN NUPP"/>
    <property type="match status" value="1"/>
</dbReference>
<evidence type="ECO:0000256" key="2">
    <source>
        <dbReference type="ARBA" id="ARBA00022475"/>
    </source>
</evidence>
<evidence type="ECO:0000256" key="3">
    <source>
        <dbReference type="ARBA" id="ARBA00022692"/>
    </source>
</evidence>
<comment type="subcellular location">
    <subcellularLocation>
        <location evidence="1">Cell membrane</location>
        <topology evidence="1">Multi-pass membrane protein</topology>
    </subcellularLocation>
</comment>
<evidence type="ECO:0000256" key="6">
    <source>
        <dbReference type="SAM" id="Phobius"/>
    </source>
</evidence>
<feature type="transmembrane region" description="Helical" evidence="6">
    <location>
        <begin position="28"/>
        <end position="46"/>
    </location>
</feature>
<keyword evidence="2" id="KW-1003">Cell membrane</keyword>
<dbReference type="EMBL" id="LGGX01000023">
    <property type="protein sequence ID" value="KUK86295.1"/>
    <property type="molecule type" value="Genomic_DNA"/>
</dbReference>
<keyword evidence="4 6" id="KW-1133">Transmembrane helix</keyword>
<keyword evidence="5 6" id="KW-0472">Membrane</keyword>
<evidence type="ECO:0000256" key="4">
    <source>
        <dbReference type="ARBA" id="ARBA00022989"/>
    </source>
</evidence>
<gene>
    <name evidence="7" type="ORF">XE03_1610</name>
</gene>
<sequence>MFIAGFLAGALLAMGVAVLKVKLGVNEIISTIMLNYIFIYVVDWLIHGPWRGESMRGFGYTDMFPEAACLPLIPGTRIHWVTLIIGVGAVVGASLILHRTWLGYEIQVAGQSKDAARYAGVNFLQVTLWVALLSGGLAGLAGVGEVAGVHFRLTPPQDISMGYGFTAIIVAWLARGNPLAAVLTAFFFGLIFSVGDLLKAAMGMPFQIVDIFNGLVLFFVVGSEILLGYRFHWKKE</sequence>
<dbReference type="Pfam" id="PF02653">
    <property type="entry name" value="BPD_transp_2"/>
    <property type="match status" value="1"/>
</dbReference>
<accession>A0A101I1V3</accession>
<dbReference type="AlphaFoldDB" id="A0A101I1V3"/>
<evidence type="ECO:0000313" key="7">
    <source>
        <dbReference type="EMBL" id="KUK86295.1"/>
    </source>
</evidence>
<feature type="transmembrane region" description="Helical" evidence="6">
    <location>
        <begin position="78"/>
        <end position="97"/>
    </location>
</feature>